<evidence type="ECO:0000313" key="3">
    <source>
        <dbReference type="Proteomes" id="UP000198618"/>
    </source>
</evidence>
<evidence type="ECO:0000313" key="2">
    <source>
        <dbReference type="EMBL" id="SES64114.1"/>
    </source>
</evidence>
<dbReference type="AlphaFoldDB" id="A0A1H9Y5E9"/>
<reference evidence="2 3" key="1">
    <citation type="submission" date="2016-10" db="EMBL/GenBank/DDBJ databases">
        <authorList>
            <person name="de Groot N.N."/>
        </authorList>
    </citation>
    <scope>NUCLEOTIDE SEQUENCE [LARGE SCALE GENOMIC DNA]</scope>
    <source>
        <strain evidence="2 3">IBRC-M 10780</strain>
    </source>
</reference>
<keyword evidence="1" id="KW-1133">Transmembrane helix</keyword>
<keyword evidence="1" id="KW-0812">Transmembrane</keyword>
<gene>
    <name evidence="2" type="ORF">SAMN05216389_101206</name>
</gene>
<feature type="transmembrane region" description="Helical" evidence="1">
    <location>
        <begin position="35"/>
        <end position="53"/>
    </location>
</feature>
<sequence length="68" mass="7483">MGFYYFILLFLGIILVLRSVLSGFLTNGFKSKKNIILGVIGILLIGLSIFLFSPGSSEIIADLLQMNE</sequence>
<evidence type="ECO:0000256" key="1">
    <source>
        <dbReference type="SAM" id="Phobius"/>
    </source>
</evidence>
<accession>A0A1H9Y5E9</accession>
<dbReference type="Proteomes" id="UP000198618">
    <property type="component" value="Unassembled WGS sequence"/>
</dbReference>
<protein>
    <submittedName>
        <fullName evidence="2">Uncharacterized protein</fullName>
    </submittedName>
</protein>
<dbReference type="RefSeq" id="WP_090865915.1">
    <property type="nucleotide sequence ID" value="NZ_FOHE01000001.1"/>
</dbReference>
<keyword evidence="3" id="KW-1185">Reference proteome</keyword>
<dbReference type="EMBL" id="FOHE01000001">
    <property type="protein sequence ID" value="SES64114.1"/>
    <property type="molecule type" value="Genomic_DNA"/>
</dbReference>
<proteinExistence type="predicted"/>
<feature type="transmembrane region" description="Helical" evidence="1">
    <location>
        <begin position="6"/>
        <end position="26"/>
    </location>
</feature>
<dbReference type="STRING" id="930131.SAMN05216389_101206"/>
<organism evidence="2 3">
    <name type="scientific">Oceanobacillus limi</name>
    <dbReference type="NCBI Taxonomy" id="930131"/>
    <lineage>
        <taxon>Bacteria</taxon>
        <taxon>Bacillati</taxon>
        <taxon>Bacillota</taxon>
        <taxon>Bacilli</taxon>
        <taxon>Bacillales</taxon>
        <taxon>Bacillaceae</taxon>
        <taxon>Oceanobacillus</taxon>
    </lineage>
</organism>
<keyword evidence="1" id="KW-0472">Membrane</keyword>
<name>A0A1H9Y5E9_9BACI</name>